<sequence>MTAIEVTDVNVARELMGDKLPSKGPLPAAWWLTTDAEQIAAFDRWAEDYRAHVDKIGELAATIGLTAEDAYISSFGNRTDLVGFRVPVAMTYWAGHPDAQPVPEGWRIHRQTATPKLVPARKTKALRNGPICAAFAAVERLPNVKRYLSGLPTDLYLEDRGWGGGTMYAVNYRRGAECVWAYCGGDPDRITEEQTRRKEFVWDEDVWHRMPLSVLAKLMEEKAERLAAAAEVTP</sequence>
<name>A0A6B9LJ73_9CAUD</name>
<evidence type="ECO:0000313" key="2">
    <source>
        <dbReference type="Proteomes" id="UP000463946"/>
    </source>
</evidence>
<reference evidence="1 2" key="1">
    <citation type="submission" date="2019-12" db="EMBL/GenBank/DDBJ databases">
        <authorList>
            <person name="Lauer M.J."/>
            <person name="Curtus N.L."/>
            <person name="Garlena R.A."/>
            <person name="Russell D.A."/>
            <person name="Pope W.H."/>
            <person name="Jacobs-Sera D."/>
            <person name="Hatfull G.F."/>
        </authorList>
    </citation>
    <scope>NUCLEOTIDE SEQUENCE [LARGE SCALE GENOMIC DNA]</scope>
</reference>
<dbReference type="EMBL" id="MN813686">
    <property type="protein sequence ID" value="QHB37359.1"/>
    <property type="molecule type" value="Genomic_DNA"/>
</dbReference>
<organism evidence="1 2">
    <name type="scientific">Mycobacterium phage BirdsNest</name>
    <dbReference type="NCBI Taxonomy" id="2686231"/>
    <lineage>
        <taxon>Viruses</taxon>
        <taxon>Duplodnaviria</taxon>
        <taxon>Heunggongvirae</taxon>
        <taxon>Uroviricota</taxon>
        <taxon>Caudoviricetes</taxon>
        <taxon>Bclasvirinae</taxon>
        <taxon>Birdsnestvirus</taxon>
        <taxon>Birdsnestvirus birdsnest</taxon>
    </lineage>
</organism>
<protein>
    <submittedName>
        <fullName evidence="1">Uncharacterized protein</fullName>
    </submittedName>
</protein>
<evidence type="ECO:0000313" key="1">
    <source>
        <dbReference type="EMBL" id="QHB37359.1"/>
    </source>
</evidence>
<dbReference type="KEGG" id="vg:60320921"/>
<dbReference type="GeneID" id="60320921"/>
<keyword evidence="2" id="KW-1185">Reference proteome</keyword>
<dbReference type="RefSeq" id="YP_009949516.1">
    <property type="nucleotide sequence ID" value="NC_051581.1"/>
</dbReference>
<accession>A0A6B9LJ73</accession>
<gene>
    <name evidence="1" type="primary">57</name>
    <name evidence="1" type="ORF">PBI_BIRDSNEST_57</name>
</gene>
<dbReference type="Proteomes" id="UP000463946">
    <property type="component" value="Segment"/>
</dbReference>
<proteinExistence type="predicted"/>